<dbReference type="InterPro" id="IPR036942">
    <property type="entry name" value="Beta-barrel_TonB_sf"/>
</dbReference>
<comment type="subcellular location">
    <subcellularLocation>
        <location evidence="1 7">Cell outer membrane</location>
        <topology evidence="1 7">Multi-pass membrane protein</topology>
    </subcellularLocation>
</comment>
<evidence type="ECO:0000313" key="9">
    <source>
        <dbReference type="EMBL" id="SKB80483.1"/>
    </source>
</evidence>
<dbReference type="Pfam" id="PF07660">
    <property type="entry name" value="STN"/>
    <property type="match status" value="1"/>
</dbReference>
<feature type="domain" description="Secretin/TonB short N-terminal" evidence="8">
    <location>
        <begin position="71"/>
        <end position="122"/>
    </location>
</feature>
<evidence type="ECO:0000256" key="6">
    <source>
        <dbReference type="ARBA" id="ARBA00023237"/>
    </source>
</evidence>
<dbReference type="SUPFAM" id="SSF49464">
    <property type="entry name" value="Carboxypeptidase regulatory domain-like"/>
    <property type="match status" value="1"/>
</dbReference>
<dbReference type="AlphaFoldDB" id="A0A1T5E9H9"/>
<dbReference type="Gene3D" id="2.170.130.10">
    <property type="entry name" value="TonB-dependent receptor, plug domain"/>
    <property type="match status" value="1"/>
</dbReference>
<comment type="similarity">
    <text evidence="7">Belongs to the TonB-dependent receptor family.</text>
</comment>
<keyword evidence="2 7" id="KW-0813">Transport</keyword>
<keyword evidence="3 7" id="KW-1134">Transmembrane beta strand</keyword>
<evidence type="ECO:0000256" key="7">
    <source>
        <dbReference type="PROSITE-ProRule" id="PRU01360"/>
    </source>
</evidence>
<keyword evidence="10" id="KW-1185">Reference proteome</keyword>
<dbReference type="Pfam" id="PF13715">
    <property type="entry name" value="CarbopepD_reg_2"/>
    <property type="match status" value="1"/>
</dbReference>
<sequence>MNKNERFRSCYDLNNFTRNLIKIMRVLIILLGIGLSSSYANSSYSQTKIDIAIKDASLIEFFEEIQANTEFVFFYKDDVLKDNLRISVNLEKASLEKVLQSAFSNTSLAYKISEKQVVVKRLAKKSNESTAINRKKQQETITVAGNVTEAETGMPVPAANILEKGTSNGVMTDFDGNYSIEVPENAILKVSYIGYATKEIKVNGRNEIDIVLEQDTDALDEVVVMGYGTQSRRKVTSSISSIDMDEINEIPASSVSQTLSGKAAGLNVNFNSAQPGGDISFQIRGSATGREPLIVIDGMPTSDFNPSSAGTFGNGSIDATLATLNPSDIESIDILKDASATAIYGSKAAGGVILITTKKGRRSGDKSFSVDLNVSSGIQQFYDIPKMLNAVDYMKQTNEVLREEHLYESREDIYSEVSKPNGWMAPGEFQPYYNNDEIQEFENGVRSGTDFVDEITRLGTVQDANLSVSGNSRNTRFYSSFNVYDQKGIIKNNGLTKFNGRLNVTQEFSDNFTGGITINYSQINNNNVQIGNGGLYENSGILLSALQFDPTLPVRNEDGEYQLNIRQSNFPNPVSYLDISNETNIERFLNTAYLKYDILPELYVKTQVGFDRTQSASYGYLPTTTIAGKSYNGRADRAEDKNSNYQFQLLVNYDKSFNEKHNITALLGTEYMKYEWEGHGITATDFPYDGVLWNNLGLGANRPSVWSYGGSTETASYFSQLSYDYDFKYFLSANFRLDGSANFSPEDQYGFFPGISVGWDISQERFMDKSSDWLDQLKLRAGYGETGNDNIGSAFSDWYSPGANTMWGSSVISGVKLAGLGNPDLKWEKQVDINVGVDFSLLENRITGSVEYFNRVVSRILGRRNLVSSNPVNNIFYNLDAEKQTYGTELTLNTQNIKKPEFSWNSLLTFSHYRDRWLKRDPSYVLGINESPNQYFGELWFYESDGLVEVGNTDDINSIPGTIRIKDVDGYLLDDEGNRVTNENGQPQYSGEPDGKIDAADLVKVGTNSPYTVGFSNNFRYKNFDLSIDAYGIFNRRKINSTKTTLGGPSVYNIITTGSNNIAETKDRWNSNNLQGSGPSALQAFAKYGTGDYYLEKAWFIRVKNIAFGYTFPNRTLETMNIKKLRVYANLLNPFLFTPYSGMDPETDNYVAAYPNQHTYSLGLQLSF</sequence>
<dbReference type="InterPro" id="IPR023997">
    <property type="entry name" value="TonB-dep_OMP_SusC/RagA_CS"/>
</dbReference>
<keyword evidence="6 7" id="KW-0998">Cell outer membrane</keyword>
<dbReference type="InterPro" id="IPR008969">
    <property type="entry name" value="CarboxyPept-like_regulatory"/>
</dbReference>
<dbReference type="Pfam" id="PF07715">
    <property type="entry name" value="Plug"/>
    <property type="match status" value="1"/>
</dbReference>
<accession>A0A1T5E9H9</accession>
<dbReference type="Gene3D" id="2.60.40.1120">
    <property type="entry name" value="Carboxypeptidase-like, regulatory domain"/>
    <property type="match status" value="1"/>
</dbReference>
<dbReference type="InterPro" id="IPR011662">
    <property type="entry name" value="Secretin/TonB_short_N"/>
</dbReference>
<organism evidence="9 10">
    <name type="scientific">Salegentibacter holothuriorum</name>
    <dbReference type="NCBI Taxonomy" id="241145"/>
    <lineage>
        <taxon>Bacteria</taxon>
        <taxon>Pseudomonadati</taxon>
        <taxon>Bacteroidota</taxon>
        <taxon>Flavobacteriia</taxon>
        <taxon>Flavobacteriales</taxon>
        <taxon>Flavobacteriaceae</taxon>
        <taxon>Salegentibacter</taxon>
    </lineage>
</organism>
<gene>
    <name evidence="9" type="ORF">SAMN05660776_3081</name>
</gene>
<reference evidence="10" key="1">
    <citation type="submission" date="2017-02" db="EMBL/GenBank/DDBJ databases">
        <authorList>
            <person name="Varghese N."/>
            <person name="Submissions S."/>
        </authorList>
    </citation>
    <scope>NUCLEOTIDE SEQUENCE [LARGE SCALE GENOMIC DNA]</scope>
    <source>
        <strain evidence="10">DSM 23405</strain>
    </source>
</reference>
<dbReference type="SMART" id="SM00965">
    <property type="entry name" value="STN"/>
    <property type="match status" value="1"/>
</dbReference>
<dbReference type="InterPro" id="IPR037066">
    <property type="entry name" value="Plug_dom_sf"/>
</dbReference>
<dbReference type="InterPro" id="IPR023996">
    <property type="entry name" value="TonB-dep_OMP_SusC/RagA"/>
</dbReference>
<dbReference type="Gene3D" id="2.40.170.20">
    <property type="entry name" value="TonB-dependent receptor, beta-barrel domain"/>
    <property type="match status" value="1"/>
</dbReference>
<protein>
    <submittedName>
        <fullName evidence="9">TonB-linked outer membrane protein, SusC/RagA family</fullName>
    </submittedName>
</protein>
<evidence type="ECO:0000256" key="4">
    <source>
        <dbReference type="ARBA" id="ARBA00022692"/>
    </source>
</evidence>
<dbReference type="Proteomes" id="UP000190230">
    <property type="component" value="Unassembled WGS sequence"/>
</dbReference>
<dbReference type="NCBIfam" id="TIGR04057">
    <property type="entry name" value="SusC_RagA_signa"/>
    <property type="match status" value="1"/>
</dbReference>
<evidence type="ECO:0000256" key="1">
    <source>
        <dbReference type="ARBA" id="ARBA00004571"/>
    </source>
</evidence>
<dbReference type="InterPro" id="IPR012910">
    <property type="entry name" value="Plug_dom"/>
</dbReference>
<dbReference type="FunFam" id="2.60.40.1120:FF:000003">
    <property type="entry name" value="Outer membrane protein Omp121"/>
    <property type="match status" value="1"/>
</dbReference>
<name>A0A1T5E9H9_9FLAO</name>
<dbReference type="OrthoDB" id="9768177at2"/>
<dbReference type="SUPFAM" id="SSF56935">
    <property type="entry name" value="Porins"/>
    <property type="match status" value="1"/>
</dbReference>
<proteinExistence type="inferred from homology"/>
<dbReference type="InterPro" id="IPR039426">
    <property type="entry name" value="TonB-dep_rcpt-like"/>
</dbReference>
<evidence type="ECO:0000256" key="5">
    <source>
        <dbReference type="ARBA" id="ARBA00023136"/>
    </source>
</evidence>
<keyword evidence="5 7" id="KW-0472">Membrane</keyword>
<dbReference type="EMBL" id="FUYY01000008">
    <property type="protein sequence ID" value="SKB80483.1"/>
    <property type="molecule type" value="Genomic_DNA"/>
</dbReference>
<dbReference type="NCBIfam" id="TIGR04056">
    <property type="entry name" value="OMP_RagA_SusC"/>
    <property type="match status" value="1"/>
</dbReference>
<evidence type="ECO:0000259" key="8">
    <source>
        <dbReference type="SMART" id="SM00965"/>
    </source>
</evidence>
<evidence type="ECO:0000256" key="3">
    <source>
        <dbReference type="ARBA" id="ARBA00022452"/>
    </source>
</evidence>
<evidence type="ECO:0000313" key="10">
    <source>
        <dbReference type="Proteomes" id="UP000190230"/>
    </source>
</evidence>
<keyword evidence="4 7" id="KW-0812">Transmembrane</keyword>
<dbReference type="STRING" id="241145.SAMN05660776_3081"/>
<dbReference type="PROSITE" id="PS52016">
    <property type="entry name" value="TONB_DEPENDENT_REC_3"/>
    <property type="match status" value="1"/>
</dbReference>
<evidence type="ECO:0000256" key="2">
    <source>
        <dbReference type="ARBA" id="ARBA00022448"/>
    </source>
</evidence>
<dbReference type="GO" id="GO:0009279">
    <property type="term" value="C:cell outer membrane"/>
    <property type="evidence" value="ECO:0007669"/>
    <property type="project" value="UniProtKB-SubCell"/>
</dbReference>